<dbReference type="EMBL" id="JH598276">
    <property type="status" value="NOT_ANNOTATED_CDS"/>
    <property type="molecule type" value="Genomic_DNA"/>
</dbReference>
<name>M4C4Z4_HYAAE</name>
<sequence length="93" mass="10166">MEDGNWQLTTGPVSEELSLLDAQNVGIKRSSAPYNESQVDYLGGDGSMIHPIIHAVSASSSRRIIGADCRPLSLPTAWWLCVFGSYDQPDLSW</sequence>
<reference evidence="1" key="2">
    <citation type="submission" date="2015-06" db="UniProtKB">
        <authorList>
            <consortium name="EnsemblProtists"/>
        </authorList>
    </citation>
    <scope>IDENTIFICATION</scope>
    <source>
        <strain evidence="1">Emoy2</strain>
    </source>
</reference>
<dbReference type="AlphaFoldDB" id="M4C4Z4"/>
<evidence type="ECO:0000313" key="1">
    <source>
        <dbReference type="EnsemblProtists" id="HpaP814164"/>
    </source>
</evidence>
<dbReference type="VEuPathDB" id="FungiDB:HpaG814164"/>
<dbReference type="HOGENOM" id="CLU_2404243_0_0_1"/>
<dbReference type="Proteomes" id="UP000011713">
    <property type="component" value="Unassembled WGS sequence"/>
</dbReference>
<dbReference type="InParanoid" id="M4C4Z4"/>
<proteinExistence type="predicted"/>
<dbReference type="EnsemblProtists" id="HpaT814164">
    <property type="protein sequence ID" value="HpaP814164"/>
    <property type="gene ID" value="HpaG814164"/>
</dbReference>
<organism evidence="1 2">
    <name type="scientific">Hyaloperonospora arabidopsidis (strain Emoy2)</name>
    <name type="common">Downy mildew agent</name>
    <name type="synonym">Peronospora arabidopsidis</name>
    <dbReference type="NCBI Taxonomy" id="559515"/>
    <lineage>
        <taxon>Eukaryota</taxon>
        <taxon>Sar</taxon>
        <taxon>Stramenopiles</taxon>
        <taxon>Oomycota</taxon>
        <taxon>Peronosporomycetes</taxon>
        <taxon>Peronosporales</taxon>
        <taxon>Peronosporaceae</taxon>
        <taxon>Hyaloperonospora</taxon>
    </lineage>
</organism>
<reference evidence="2" key="1">
    <citation type="journal article" date="2010" name="Science">
        <title>Signatures of adaptation to obligate biotrophy in the Hyaloperonospora arabidopsidis genome.</title>
        <authorList>
            <person name="Baxter L."/>
            <person name="Tripathy S."/>
            <person name="Ishaque N."/>
            <person name="Boot N."/>
            <person name="Cabral A."/>
            <person name="Kemen E."/>
            <person name="Thines M."/>
            <person name="Ah-Fong A."/>
            <person name="Anderson R."/>
            <person name="Badejoko W."/>
            <person name="Bittner-Eddy P."/>
            <person name="Boore J.L."/>
            <person name="Chibucos M.C."/>
            <person name="Coates M."/>
            <person name="Dehal P."/>
            <person name="Delehaunty K."/>
            <person name="Dong S."/>
            <person name="Downton P."/>
            <person name="Dumas B."/>
            <person name="Fabro G."/>
            <person name="Fronick C."/>
            <person name="Fuerstenberg S.I."/>
            <person name="Fulton L."/>
            <person name="Gaulin E."/>
            <person name="Govers F."/>
            <person name="Hughes L."/>
            <person name="Humphray S."/>
            <person name="Jiang R.H."/>
            <person name="Judelson H."/>
            <person name="Kamoun S."/>
            <person name="Kyung K."/>
            <person name="Meijer H."/>
            <person name="Minx P."/>
            <person name="Morris P."/>
            <person name="Nelson J."/>
            <person name="Phuntumart V."/>
            <person name="Qutob D."/>
            <person name="Rehmany A."/>
            <person name="Rougon-Cardoso A."/>
            <person name="Ryden P."/>
            <person name="Torto-Alalibo T."/>
            <person name="Studholme D."/>
            <person name="Wang Y."/>
            <person name="Win J."/>
            <person name="Wood J."/>
            <person name="Clifton S.W."/>
            <person name="Rogers J."/>
            <person name="Van den Ackerveken G."/>
            <person name="Jones J.D."/>
            <person name="McDowell J.M."/>
            <person name="Beynon J."/>
            <person name="Tyler B.M."/>
        </authorList>
    </citation>
    <scope>NUCLEOTIDE SEQUENCE [LARGE SCALE GENOMIC DNA]</scope>
    <source>
        <strain evidence="2">Emoy2</strain>
    </source>
</reference>
<keyword evidence="2" id="KW-1185">Reference proteome</keyword>
<evidence type="ECO:0000313" key="2">
    <source>
        <dbReference type="Proteomes" id="UP000011713"/>
    </source>
</evidence>
<accession>M4C4Z4</accession>
<protein>
    <submittedName>
        <fullName evidence="1">Uncharacterized protein</fullName>
    </submittedName>
</protein>